<comment type="caution">
    <text evidence="2">The sequence shown here is derived from an EMBL/GenBank/DDBJ whole genome shotgun (WGS) entry which is preliminary data.</text>
</comment>
<evidence type="ECO:0000313" key="3">
    <source>
        <dbReference type="Proteomes" id="UP000265618"/>
    </source>
</evidence>
<dbReference type="Pfam" id="PF02886">
    <property type="entry name" value="LBP_BPI_CETP_C"/>
    <property type="match status" value="1"/>
</dbReference>
<dbReference type="PANTHER" id="PTHR10504:SF131">
    <property type="entry name" value="BPI2 DOMAIN-CONTAINING PROTEIN"/>
    <property type="match status" value="1"/>
</dbReference>
<dbReference type="GO" id="GO:0008289">
    <property type="term" value="F:lipid binding"/>
    <property type="evidence" value="ECO:0007669"/>
    <property type="project" value="InterPro"/>
</dbReference>
<evidence type="ECO:0000313" key="2">
    <source>
        <dbReference type="EMBL" id="GIQ88202.1"/>
    </source>
</evidence>
<organism evidence="2 3">
    <name type="scientific">Kipferlia bialata</name>
    <dbReference type="NCBI Taxonomy" id="797122"/>
    <lineage>
        <taxon>Eukaryota</taxon>
        <taxon>Metamonada</taxon>
        <taxon>Carpediemonas-like organisms</taxon>
        <taxon>Kipferlia</taxon>
    </lineage>
</organism>
<dbReference type="InterPro" id="IPR001124">
    <property type="entry name" value="Lipid-bd_serum_glycop_C"/>
</dbReference>
<dbReference type="EMBL" id="BDIP01003856">
    <property type="protein sequence ID" value="GIQ88202.1"/>
    <property type="molecule type" value="Genomic_DNA"/>
</dbReference>
<dbReference type="Proteomes" id="UP000265618">
    <property type="component" value="Unassembled WGS sequence"/>
</dbReference>
<name>A0A9K3D3V3_9EUKA</name>
<dbReference type="SUPFAM" id="SSF55394">
    <property type="entry name" value="Bactericidal permeability-increasing protein, BPI"/>
    <property type="match status" value="1"/>
</dbReference>
<feature type="non-terminal residue" evidence="2">
    <location>
        <position position="1"/>
    </location>
</feature>
<accession>A0A9K3D3V3</accession>
<evidence type="ECO:0000259" key="1">
    <source>
        <dbReference type="Pfam" id="PF02886"/>
    </source>
</evidence>
<dbReference type="InterPro" id="IPR017943">
    <property type="entry name" value="Bactericidal_perm-incr_a/b_dom"/>
</dbReference>
<proteinExistence type="predicted"/>
<dbReference type="InterPro" id="IPR032942">
    <property type="entry name" value="BPI/LBP/Plunc"/>
</dbReference>
<dbReference type="AlphaFoldDB" id="A0A9K3D3V3"/>
<gene>
    <name evidence="2" type="ORF">KIPB_010399</name>
</gene>
<protein>
    <recommendedName>
        <fullName evidence="1">Lipid-binding serum glycoprotein C-terminal domain-containing protein</fullName>
    </recommendedName>
</protein>
<keyword evidence="3" id="KW-1185">Reference proteome</keyword>
<dbReference type="Gene3D" id="3.15.20.10">
    <property type="entry name" value="Bactericidal permeability-increasing protein, domain 2"/>
    <property type="match status" value="1"/>
</dbReference>
<sequence length="324" mass="35745">LYVHGSYASWIYDILFDICDRRLTKDIEATIDHDFPVAVLEVSQNRLAALSYHIPIGYEEYMSLELTTDPVLTSETMDTYFEGTFGLSSDPSWHYPLTITPHTLEDGDFTPMKLVTTADVPNSLLASLVDRGVLDYNITSADVPDAYKTWFPMDIHSLALSMPGLRDIFPDQTLGFELLLSPSVYPTVSFSASEGMGLVADATVSAVALDPYRTVIFDLDLHLSLDIDPVLYSNSTDVYISATLGYESVSLQPVYTLTDSLDLDNLNTLMAIVLDDVMVPLWNDAFEVLGGIPLPVVPGVTFVNPSMLYGEGLFQIGTDFTFSL</sequence>
<feature type="domain" description="Lipid-binding serum glycoprotein C-terminal" evidence="1">
    <location>
        <begin position="119"/>
        <end position="321"/>
    </location>
</feature>
<reference evidence="2 3" key="1">
    <citation type="journal article" date="2018" name="PLoS ONE">
        <title>The draft genome of Kipferlia bialata reveals reductive genome evolution in fornicate parasites.</title>
        <authorList>
            <person name="Tanifuji G."/>
            <person name="Takabayashi S."/>
            <person name="Kume K."/>
            <person name="Takagi M."/>
            <person name="Nakayama T."/>
            <person name="Kamikawa R."/>
            <person name="Inagaki Y."/>
            <person name="Hashimoto T."/>
        </authorList>
    </citation>
    <scope>NUCLEOTIDE SEQUENCE [LARGE SCALE GENOMIC DNA]</scope>
    <source>
        <strain evidence="2">NY0173</strain>
    </source>
</reference>
<dbReference type="PANTHER" id="PTHR10504">
    <property type="entry name" value="BACTERICIDAL PERMEABILITY-INCREASING BPI PROTEIN-RELATED"/>
    <property type="match status" value="1"/>
</dbReference>